<proteinExistence type="predicted"/>
<name>A0A9P4M5D9_9PEZI</name>
<evidence type="ECO:0000256" key="2">
    <source>
        <dbReference type="ARBA" id="ARBA00022692"/>
    </source>
</evidence>
<comment type="caution">
    <text evidence="6">The sequence shown here is derived from an EMBL/GenBank/DDBJ whole genome shotgun (WGS) entry which is preliminary data.</text>
</comment>
<sequence length="297" mass="33630">MGTDYKTASWSEYRYYPNKGAAVLFIVLFALATGFHVYKMFRTRTWFFIAFVIGGCFEWIGYIGRVINSTQSPNWTLGPYIIQSLLLLLAPALFAASMYMMLGRIILLVDGDSHSIIKRRFLTKIFVSGDVTCFLLQGAGGGIQSTGKTNPSNVKLGEDVILGGLLVQVIVFALFIVTGIIFHLRLSKMPTAASQSMPWRSHMYVLYATNTLIMIRSVFRVIEYAMGNNGYLLRNEVFLYVFDAVLMLAVMLVYIWKYPSEIAELLHKKRRGGEEAGQVMMEDLGEPHRLETPRKER</sequence>
<protein>
    <submittedName>
        <fullName evidence="6">RTA1 domain protein</fullName>
    </submittedName>
</protein>
<keyword evidence="3 5" id="KW-1133">Transmembrane helix</keyword>
<feature type="transmembrane region" description="Helical" evidence="5">
    <location>
        <begin position="45"/>
        <end position="64"/>
    </location>
</feature>
<dbReference type="OrthoDB" id="3358017at2759"/>
<evidence type="ECO:0000256" key="1">
    <source>
        <dbReference type="ARBA" id="ARBA00004141"/>
    </source>
</evidence>
<feature type="transmembrane region" description="Helical" evidence="5">
    <location>
        <begin position="121"/>
        <end position="140"/>
    </location>
</feature>
<feature type="transmembrane region" description="Helical" evidence="5">
    <location>
        <begin position="20"/>
        <end position="38"/>
    </location>
</feature>
<feature type="transmembrane region" description="Helical" evidence="5">
    <location>
        <begin position="84"/>
        <end position="109"/>
    </location>
</feature>
<feature type="transmembrane region" description="Helical" evidence="5">
    <location>
        <begin position="237"/>
        <end position="256"/>
    </location>
</feature>
<evidence type="ECO:0000313" key="7">
    <source>
        <dbReference type="Proteomes" id="UP000799772"/>
    </source>
</evidence>
<dbReference type="GO" id="GO:0016020">
    <property type="term" value="C:membrane"/>
    <property type="evidence" value="ECO:0007669"/>
    <property type="project" value="UniProtKB-SubCell"/>
</dbReference>
<keyword evidence="2 5" id="KW-0812">Transmembrane</keyword>
<dbReference type="InterPro" id="IPR007568">
    <property type="entry name" value="RTA1"/>
</dbReference>
<dbReference type="PANTHER" id="PTHR31465">
    <property type="entry name" value="PROTEIN RTA1-RELATED"/>
    <property type="match status" value="1"/>
</dbReference>
<evidence type="ECO:0000256" key="5">
    <source>
        <dbReference type="SAM" id="Phobius"/>
    </source>
</evidence>
<dbReference type="EMBL" id="ML978126">
    <property type="protein sequence ID" value="KAF2098651.1"/>
    <property type="molecule type" value="Genomic_DNA"/>
</dbReference>
<feature type="transmembrane region" description="Helical" evidence="5">
    <location>
        <begin position="204"/>
        <end position="222"/>
    </location>
</feature>
<dbReference type="Pfam" id="PF04479">
    <property type="entry name" value="RTA1"/>
    <property type="match status" value="1"/>
</dbReference>
<keyword evidence="4 5" id="KW-0472">Membrane</keyword>
<evidence type="ECO:0000313" key="6">
    <source>
        <dbReference type="EMBL" id="KAF2098651.1"/>
    </source>
</evidence>
<evidence type="ECO:0000256" key="4">
    <source>
        <dbReference type="ARBA" id="ARBA00023136"/>
    </source>
</evidence>
<dbReference type="PANTHER" id="PTHR31465:SF1">
    <property type="entry name" value="PROTEIN RTA1-RELATED"/>
    <property type="match status" value="1"/>
</dbReference>
<evidence type="ECO:0000256" key="3">
    <source>
        <dbReference type="ARBA" id="ARBA00022989"/>
    </source>
</evidence>
<accession>A0A9P4M5D9</accession>
<organism evidence="6 7">
    <name type="scientific">Rhizodiscina lignyota</name>
    <dbReference type="NCBI Taxonomy" id="1504668"/>
    <lineage>
        <taxon>Eukaryota</taxon>
        <taxon>Fungi</taxon>
        <taxon>Dikarya</taxon>
        <taxon>Ascomycota</taxon>
        <taxon>Pezizomycotina</taxon>
        <taxon>Dothideomycetes</taxon>
        <taxon>Pleosporomycetidae</taxon>
        <taxon>Aulographales</taxon>
        <taxon>Rhizodiscinaceae</taxon>
        <taxon>Rhizodiscina</taxon>
    </lineage>
</organism>
<keyword evidence="7" id="KW-1185">Reference proteome</keyword>
<dbReference type="AlphaFoldDB" id="A0A9P4M5D9"/>
<feature type="transmembrane region" description="Helical" evidence="5">
    <location>
        <begin position="160"/>
        <end position="184"/>
    </location>
</feature>
<gene>
    <name evidence="6" type="ORF">NA57DRAFT_75888</name>
</gene>
<reference evidence="6" key="1">
    <citation type="journal article" date="2020" name="Stud. Mycol.">
        <title>101 Dothideomycetes genomes: a test case for predicting lifestyles and emergence of pathogens.</title>
        <authorList>
            <person name="Haridas S."/>
            <person name="Albert R."/>
            <person name="Binder M."/>
            <person name="Bloem J."/>
            <person name="Labutti K."/>
            <person name="Salamov A."/>
            <person name="Andreopoulos B."/>
            <person name="Baker S."/>
            <person name="Barry K."/>
            <person name="Bills G."/>
            <person name="Bluhm B."/>
            <person name="Cannon C."/>
            <person name="Castanera R."/>
            <person name="Culley D."/>
            <person name="Daum C."/>
            <person name="Ezra D."/>
            <person name="Gonzalez J."/>
            <person name="Henrissat B."/>
            <person name="Kuo A."/>
            <person name="Liang C."/>
            <person name="Lipzen A."/>
            <person name="Lutzoni F."/>
            <person name="Magnuson J."/>
            <person name="Mondo S."/>
            <person name="Nolan M."/>
            <person name="Ohm R."/>
            <person name="Pangilinan J."/>
            <person name="Park H.-J."/>
            <person name="Ramirez L."/>
            <person name="Alfaro M."/>
            <person name="Sun H."/>
            <person name="Tritt A."/>
            <person name="Yoshinaga Y."/>
            <person name="Zwiers L.-H."/>
            <person name="Turgeon B."/>
            <person name="Goodwin S."/>
            <person name="Spatafora J."/>
            <person name="Crous P."/>
            <person name="Grigoriev I."/>
        </authorList>
    </citation>
    <scope>NUCLEOTIDE SEQUENCE</scope>
    <source>
        <strain evidence="6">CBS 133067</strain>
    </source>
</reference>
<dbReference type="Proteomes" id="UP000799772">
    <property type="component" value="Unassembled WGS sequence"/>
</dbReference>
<comment type="subcellular location">
    <subcellularLocation>
        <location evidence="1">Membrane</location>
        <topology evidence="1">Multi-pass membrane protein</topology>
    </subcellularLocation>
</comment>